<comment type="caution">
    <text evidence="3">The sequence shown here is derived from an EMBL/GenBank/DDBJ whole genome shotgun (WGS) entry which is preliminary data.</text>
</comment>
<dbReference type="AlphaFoldDB" id="A0A6L5JTM4"/>
<gene>
    <name evidence="3" type="ORF">GHK24_00085</name>
</gene>
<accession>A0A6L5JTM4</accession>
<dbReference type="Pfam" id="PF07157">
    <property type="entry name" value="DNA_circ_N"/>
    <property type="match status" value="1"/>
</dbReference>
<feature type="compositionally biased region" description="Basic residues" evidence="1">
    <location>
        <begin position="138"/>
        <end position="157"/>
    </location>
</feature>
<evidence type="ECO:0000313" key="3">
    <source>
        <dbReference type="EMBL" id="MQY50182.1"/>
    </source>
</evidence>
<dbReference type="OrthoDB" id="378644at2"/>
<feature type="compositionally biased region" description="Basic and acidic residues" evidence="1">
    <location>
        <begin position="158"/>
        <end position="185"/>
    </location>
</feature>
<protein>
    <recommendedName>
        <fullName evidence="2">DNA circulation N-terminal domain-containing protein</fullName>
    </recommendedName>
</protein>
<feature type="region of interest" description="Disordered" evidence="1">
    <location>
        <begin position="60"/>
        <end position="93"/>
    </location>
</feature>
<name>A0A6L5JTM4_RHOTE</name>
<feature type="compositionally biased region" description="Basic residues" evidence="1">
    <location>
        <begin position="69"/>
        <end position="80"/>
    </location>
</feature>
<evidence type="ECO:0000313" key="4">
    <source>
        <dbReference type="Proteomes" id="UP000480275"/>
    </source>
</evidence>
<organism evidence="3 4">
    <name type="scientific">Rhodocyclus tenuis</name>
    <name type="common">Rhodospirillum tenue</name>
    <dbReference type="NCBI Taxonomy" id="1066"/>
    <lineage>
        <taxon>Bacteria</taxon>
        <taxon>Pseudomonadati</taxon>
        <taxon>Pseudomonadota</taxon>
        <taxon>Betaproteobacteria</taxon>
        <taxon>Rhodocyclales</taxon>
        <taxon>Rhodocyclaceae</taxon>
        <taxon>Rhodocyclus</taxon>
    </lineage>
</organism>
<evidence type="ECO:0000256" key="1">
    <source>
        <dbReference type="SAM" id="MobiDB-lite"/>
    </source>
</evidence>
<dbReference type="Proteomes" id="UP000480275">
    <property type="component" value="Unassembled WGS sequence"/>
</dbReference>
<proteinExistence type="predicted"/>
<feature type="region of interest" description="Disordered" evidence="1">
    <location>
        <begin position="138"/>
        <end position="186"/>
    </location>
</feature>
<evidence type="ECO:0000259" key="2">
    <source>
        <dbReference type="Pfam" id="PF07157"/>
    </source>
</evidence>
<dbReference type="InterPro" id="IPR009826">
    <property type="entry name" value="DNA_circ_N"/>
</dbReference>
<sequence length="607" mass="66110">MARPDRACLHWSRDRRWRCGAGAGRCRSGRRRLGDGAAGCRRGAGVRADHCFGLRRLHAGQPDRSRRAADRRRRRYHHRQLGTDQGVLRRPLGRRQKLLRRRYRLDFEQDADARQSTAGVWKRVFRLEAGRCPALGNHARRARRYGRRRDPRPRRPGRPREFGRREHQQPARAAERRCRPHDGDAVSKPYVAPWRKSLKPGSFRGVPFGVKSAQTQVGRRVAIHEYPQRDDAYPEDLGLKADAFTIEAIIVGPDYFKARDALIEALKQRGAGTLIHPYYGERTVTLASPARISESPEDGGVARFSLDFIVAGENTEPSARQDTQAAVESAADDANDAIADDFASDFSVDGLPDFGVAAGLKAAKDAMKSLEAARRSLVPDLSVLSDVMAAANGVVGSLNSLIRAPAALAQSILGAIGTLKALAKSPLNALNSYRGLFNFGSSQSRVPTTTPSRVRQAANQAAMSNLVRRAALVEAARMASRASIATADEGAALREDLSARLDDEAAGIVPAPTGNGTPAQTVVEVSEPVYQALTALRVALVRDLTARSINAPRVTSATLPATLPALVAAYRIHGDATREDELIARNLRVIRHPGFVPGGEALEIISR</sequence>
<dbReference type="EMBL" id="WIXJ01000001">
    <property type="protein sequence ID" value="MQY50182.1"/>
    <property type="molecule type" value="Genomic_DNA"/>
</dbReference>
<reference evidence="3 4" key="1">
    <citation type="submission" date="2019-10" db="EMBL/GenBank/DDBJ databases">
        <title>Whole-genome sequence of the purple nonsulfur photosynthetic bacterium Rhodocyclus tenuis.</title>
        <authorList>
            <person name="Kyndt J.A."/>
            <person name="Meyer T.E."/>
        </authorList>
    </citation>
    <scope>NUCLEOTIDE SEQUENCE [LARGE SCALE GENOMIC DNA]</scope>
    <source>
        <strain evidence="3 4">DSM 110</strain>
    </source>
</reference>
<feature type="domain" description="DNA circulation N-terminal" evidence="2">
    <location>
        <begin position="198"/>
        <end position="284"/>
    </location>
</feature>